<evidence type="ECO:0000313" key="2">
    <source>
        <dbReference type="Proteomes" id="UP000595278"/>
    </source>
</evidence>
<dbReference type="Proteomes" id="UP000595278">
    <property type="component" value="Chromosome"/>
</dbReference>
<keyword evidence="2" id="KW-1185">Reference proteome</keyword>
<dbReference type="KEGG" id="eaz:JHT90_06490"/>
<reference evidence="1 2" key="1">
    <citation type="submission" date="2021-01" db="EMBL/GenBank/DDBJ databases">
        <title>Entomomonas sp. F2A isolated from a house cricket (Acheta domesticus).</title>
        <authorList>
            <person name="Spergser J."/>
            <person name="Busse H.-J."/>
        </authorList>
    </citation>
    <scope>NUCLEOTIDE SEQUENCE [LARGE SCALE GENOMIC DNA]</scope>
    <source>
        <strain evidence="1 2">F2A</strain>
    </source>
</reference>
<proteinExistence type="predicted"/>
<dbReference type="AlphaFoldDB" id="A0A974RY74"/>
<sequence length="124" mass="14087">MTDHSQHNHRATARIQFMGQFEPIVGIGYRFKYSSEEPIEGKTDDAGYTKTLIADNNIINANDESMSYIKMDSDTMPITLEVQRDDGSWKEIGDFQLEADKEKTITAQIETIVLPFKLELVKGL</sequence>
<evidence type="ECO:0000313" key="1">
    <source>
        <dbReference type="EMBL" id="QQP86887.1"/>
    </source>
</evidence>
<gene>
    <name evidence="1" type="ORF">JHT90_06490</name>
</gene>
<protein>
    <submittedName>
        <fullName evidence="1">Uncharacterized protein</fullName>
    </submittedName>
</protein>
<dbReference type="EMBL" id="CP067393">
    <property type="protein sequence ID" value="QQP86887.1"/>
    <property type="molecule type" value="Genomic_DNA"/>
</dbReference>
<name>A0A974RY74_9GAMM</name>
<accession>A0A974RY74</accession>
<organism evidence="1 2">
    <name type="scientific">Entomomonas asaccharolytica</name>
    <dbReference type="NCBI Taxonomy" id="2785331"/>
    <lineage>
        <taxon>Bacteria</taxon>
        <taxon>Pseudomonadati</taxon>
        <taxon>Pseudomonadota</taxon>
        <taxon>Gammaproteobacteria</taxon>
        <taxon>Pseudomonadales</taxon>
        <taxon>Pseudomonadaceae</taxon>
        <taxon>Entomomonas</taxon>
    </lineage>
</organism>
<dbReference type="RefSeq" id="WP_201095355.1">
    <property type="nucleotide sequence ID" value="NZ_CP067393.1"/>
</dbReference>